<evidence type="ECO:0000313" key="2">
    <source>
        <dbReference type="EMBL" id="MBD2616228.1"/>
    </source>
</evidence>
<keyword evidence="3" id="KW-1185">Reference proteome</keyword>
<dbReference type="RefSeq" id="WP_190952682.1">
    <property type="nucleotide sequence ID" value="NZ_JACJTC010000043.1"/>
</dbReference>
<evidence type="ECO:0000259" key="1">
    <source>
        <dbReference type="Pfam" id="PF19955"/>
    </source>
</evidence>
<accession>A0ABR8HMA9</accession>
<dbReference type="PANTHER" id="PTHR36234">
    <property type="entry name" value="LYSYL ENDOPEPTIDASE"/>
    <property type="match status" value="1"/>
</dbReference>
<dbReference type="Pfam" id="PF19955">
    <property type="entry name" value="EAD1"/>
    <property type="match status" value="1"/>
</dbReference>
<evidence type="ECO:0000313" key="3">
    <source>
        <dbReference type="Proteomes" id="UP000606396"/>
    </source>
</evidence>
<name>A0ABR8HMA9_NOSPU</name>
<feature type="domain" description="Effector-associated" evidence="1">
    <location>
        <begin position="1"/>
        <end position="87"/>
    </location>
</feature>
<dbReference type="Pfam" id="PF13365">
    <property type="entry name" value="Trypsin_2"/>
    <property type="match status" value="1"/>
</dbReference>
<dbReference type="InterPro" id="IPR009003">
    <property type="entry name" value="Peptidase_S1_PA"/>
</dbReference>
<dbReference type="Gene3D" id="2.40.10.10">
    <property type="entry name" value="Trypsin-like serine proteases"/>
    <property type="match status" value="2"/>
</dbReference>
<organism evidence="2 3">
    <name type="scientific">Nostoc punctiforme FACHB-252</name>
    <dbReference type="NCBI Taxonomy" id="1357509"/>
    <lineage>
        <taxon>Bacteria</taxon>
        <taxon>Bacillati</taxon>
        <taxon>Cyanobacteriota</taxon>
        <taxon>Cyanophyceae</taxon>
        <taxon>Nostocales</taxon>
        <taxon>Nostocaceae</taxon>
        <taxon>Nostoc</taxon>
    </lineage>
</organism>
<dbReference type="SUPFAM" id="SSF50494">
    <property type="entry name" value="Trypsin-like serine proteases"/>
    <property type="match status" value="1"/>
</dbReference>
<dbReference type="EMBL" id="JACJTC010000043">
    <property type="protein sequence ID" value="MBD2616228.1"/>
    <property type="molecule type" value="Genomic_DNA"/>
</dbReference>
<dbReference type="Proteomes" id="UP000606396">
    <property type="component" value="Unassembled WGS sequence"/>
</dbReference>
<dbReference type="PANTHER" id="PTHR36234:SF5">
    <property type="entry name" value="LYSYL ENDOPEPTIDASE"/>
    <property type="match status" value="1"/>
</dbReference>
<proteinExistence type="predicted"/>
<reference evidence="2 3" key="1">
    <citation type="journal article" date="2020" name="ISME J.">
        <title>Comparative genomics reveals insights into cyanobacterial evolution and habitat adaptation.</title>
        <authorList>
            <person name="Chen M.Y."/>
            <person name="Teng W.K."/>
            <person name="Zhao L."/>
            <person name="Hu C.X."/>
            <person name="Zhou Y.K."/>
            <person name="Han B.P."/>
            <person name="Song L.R."/>
            <person name="Shu W.S."/>
        </authorList>
    </citation>
    <scope>NUCLEOTIDE SEQUENCE [LARGE SCALE GENOMIC DNA]</scope>
    <source>
        <strain evidence="2 3">FACHB-252</strain>
    </source>
</reference>
<protein>
    <submittedName>
        <fullName evidence="2">Trypsin-like peptidase domain-containing protein</fullName>
    </submittedName>
</protein>
<sequence length="365" mass="41352">MKLNGSLYQQLRDALVNAFPLEQKLIQVLKFRLDKDFYTFRRGDDYNTVVFYLIQDAQAEGWLDKLVVAARESNPGNPKLFVIAQELNLATPMPSELTVRGSLEKIIKKTNSFLNVNTWRESLGKLESQVCRIEITKKNNTRSFGTGFLIAPNVVITNYHVIEPILLEQSTPNNVILRFDYKQVEGKVINQGTKYSLVQNDWLIDQSPYLPDEETRLPTPDELDYALLRVDGVPGKEAIGTKPDPSSPERGWIKLTDEIYEFVPDTPLFILQHPQGEPLKLGFDTEAIIGINENGTMVKYRTNTEPGSSGYPCFDINWKLVALHHSGDPAYEVAKYNAGTPFSAICARLTRQDLLQTLLNGEEIW</sequence>
<gene>
    <name evidence="2" type="ORF">H6G94_34140</name>
</gene>
<dbReference type="InterPro" id="IPR045430">
    <property type="entry name" value="EAD1"/>
</dbReference>
<dbReference type="InterPro" id="IPR043504">
    <property type="entry name" value="Peptidase_S1_PA_chymotrypsin"/>
</dbReference>
<comment type="caution">
    <text evidence="2">The sequence shown here is derived from an EMBL/GenBank/DDBJ whole genome shotgun (WGS) entry which is preliminary data.</text>
</comment>